<name>A0A6P7TRX0_9MOLL</name>
<dbReference type="PROSITE" id="PS00108">
    <property type="entry name" value="PROTEIN_KINASE_ST"/>
    <property type="match status" value="1"/>
</dbReference>
<dbReference type="RefSeq" id="XP_029652655.1">
    <property type="nucleotide sequence ID" value="XM_029796795.2"/>
</dbReference>
<dbReference type="KEGG" id="osn:115225826"/>
<dbReference type="SMART" id="SM00248">
    <property type="entry name" value="ANK"/>
    <property type="match status" value="3"/>
</dbReference>
<proteinExistence type="predicted"/>
<evidence type="ECO:0000313" key="7">
    <source>
        <dbReference type="Proteomes" id="UP000515154"/>
    </source>
</evidence>
<protein>
    <submittedName>
        <fullName evidence="8">Uncharacterized protein LOC115225826</fullName>
    </submittedName>
</protein>
<dbReference type="AlphaFoldDB" id="A0A6P7TRX0"/>
<feature type="region of interest" description="Disordered" evidence="5">
    <location>
        <begin position="346"/>
        <end position="366"/>
    </location>
</feature>
<dbReference type="SUPFAM" id="SSF56112">
    <property type="entry name" value="Protein kinase-like (PK-like)"/>
    <property type="match status" value="1"/>
</dbReference>
<dbReference type="Gene3D" id="1.25.40.20">
    <property type="entry name" value="Ankyrin repeat-containing domain"/>
    <property type="match status" value="1"/>
</dbReference>
<feature type="coiled-coil region" evidence="4">
    <location>
        <begin position="288"/>
        <end position="329"/>
    </location>
</feature>
<dbReference type="SUPFAM" id="SSF48403">
    <property type="entry name" value="Ankyrin repeat"/>
    <property type="match status" value="1"/>
</dbReference>
<dbReference type="PROSITE" id="PS50297">
    <property type="entry name" value="ANK_REP_REGION"/>
    <property type="match status" value="2"/>
</dbReference>
<dbReference type="Gene3D" id="1.10.510.10">
    <property type="entry name" value="Transferase(Phosphotransferase) domain 1"/>
    <property type="match status" value="1"/>
</dbReference>
<evidence type="ECO:0000256" key="1">
    <source>
        <dbReference type="ARBA" id="ARBA00022737"/>
    </source>
</evidence>
<dbReference type="InterPro" id="IPR000719">
    <property type="entry name" value="Prot_kinase_dom"/>
</dbReference>
<evidence type="ECO:0000256" key="3">
    <source>
        <dbReference type="PROSITE-ProRule" id="PRU00023"/>
    </source>
</evidence>
<dbReference type="InterPro" id="IPR036770">
    <property type="entry name" value="Ankyrin_rpt-contain_sf"/>
</dbReference>
<evidence type="ECO:0000256" key="4">
    <source>
        <dbReference type="SAM" id="Coils"/>
    </source>
</evidence>
<dbReference type="PROSITE" id="PS50011">
    <property type="entry name" value="PROTEIN_KINASE_DOM"/>
    <property type="match status" value="1"/>
</dbReference>
<dbReference type="PROSITE" id="PS50088">
    <property type="entry name" value="ANK_REPEAT"/>
    <property type="match status" value="2"/>
</dbReference>
<dbReference type="SMART" id="SM00220">
    <property type="entry name" value="S_TKc"/>
    <property type="match status" value="1"/>
</dbReference>
<evidence type="ECO:0000259" key="6">
    <source>
        <dbReference type="PROSITE" id="PS50011"/>
    </source>
</evidence>
<organism evidence="7 8">
    <name type="scientific">Octopus sinensis</name>
    <name type="common">East Asian common octopus</name>
    <dbReference type="NCBI Taxonomy" id="2607531"/>
    <lineage>
        <taxon>Eukaryota</taxon>
        <taxon>Metazoa</taxon>
        <taxon>Spiralia</taxon>
        <taxon>Lophotrochozoa</taxon>
        <taxon>Mollusca</taxon>
        <taxon>Cephalopoda</taxon>
        <taxon>Coleoidea</taxon>
        <taxon>Octopodiformes</taxon>
        <taxon>Octopoda</taxon>
        <taxon>Incirrata</taxon>
        <taxon>Octopodidae</taxon>
        <taxon>Octopus</taxon>
    </lineage>
</organism>
<evidence type="ECO:0000256" key="2">
    <source>
        <dbReference type="ARBA" id="ARBA00023043"/>
    </source>
</evidence>
<keyword evidence="7" id="KW-1185">Reference proteome</keyword>
<sequence>MSIISAAEHGYSQQVETLLANGHSVHGKDGSGATALFWAACRGHTRICNILLEANACPDDRVEWGSTALHAAVDGGHTDCVALLINFGASVNVQNKRGDTPLHLACYHGFTDITSILLKNNAEIFIENNDGKNSYIEADSQKNFKVLDILLRHIRRLNCTATPDSSYQYDKQYLSTLPVRQFATAPMQQNSLNNLSSYSSFSSSSSSSSSSSAPSNKMDSYGSSRFNSISGRVPNECSEISNFCRYNDNSGKNYSQKNIGTKQESNRSFSPCNTIATFDPDLKNIHNIEILKNKLSQEEMEKKDLLRQLNAYEHDISELKEHIRNLSLRFCNEGAVTSSTSLRPDDSFVNNASKPVQNNHSDVSPLSRFVNTDSPQVEATCPTNNNSTGIHDSQLHSPVTHSHKILLQICRQSANLGPDILKQHLLLNWVHYPHKPLIKDSEKTKWLLDVNYTLRDRTPLNGGRPDCLEGTCSLIFRIQYNQHNLILKMLLNILEMNEYGHNQGLSTQNALQHRFGPECLPNSLPLHRNIIQILHNYKGSTLSFKEYQPYFIPSEIENLESAYQTLFLILHEYPTTLKKFIEFSIIDPDQFETFFLQILYQLLNAVSFLQEHHVAHRDIKADNIFLNCFLQPVLADFGFARKLRDDGDVQGRDHVPLYPDSLQDIKCANPFAWAPELTRWNNGFESISLKDATLDEIYRCSDTYAIGRMFYAFFMLDTQTFPSVGSLKPHYTKDEIPALQIPPSLAYILQHLVMDLPSERLTAREAMLRIGCLLYPPSEGDVTRQEEVGFYLKAKRLSLLSVPPPNMPEESMYGKEVCSIAESIQINRDLLEANFLSTVTNEEFWEAYQTMAPFITTTVT</sequence>
<dbReference type="Proteomes" id="UP000515154">
    <property type="component" value="Linkage group LG28"/>
</dbReference>
<evidence type="ECO:0000256" key="5">
    <source>
        <dbReference type="SAM" id="MobiDB-lite"/>
    </source>
</evidence>
<dbReference type="InterPro" id="IPR002110">
    <property type="entry name" value="Ankyrin_rpt"/>
</dbReference>
<dbReference type="Pfam" id="PF00023">
    <property type="entry name" value="Ank"/>
    <property type="match status" value="1"/>
</dbReference>
<accession>A0A6P7TRX0</accession>
<dbReference type="GO" id="GO:0005524">
    <property type="term" value="F:ATP binding"/>
    <property type="evidence" value="ECO:0007669"/>
    <property type="project" value="InterPro"/>
</dbReference>
<feature type="repeat" description="ANK" evidence="3">
    <location>
        <begin position="97"/>
        <end position="129"/>
    </location>
</feature>
<dbReference type="Pfam" id="PF00069">
    <property type="entry name" value="Pkinase"/>
    <property type="match status" value="1"/>
</dbReference>
<dbReference type="InterPro" id="IPR008271">
    <property type="entry name" value="Ser/Thr_kinase_AS"/>
</dbReference>
<dbReference type="Pfam" id="PF12796">
    <property type="entry name" value="Ank_2"/>
    <property type="match status" value="1"/>
</dbReference>
<feature type="repeat" description="ANK" evidence="3">
    <location>
        <begin position="64"/>
        <end position="96"/>
    </location>
</feature>
<reference evidence="8" key="1">
    <citation type="submission" date="2025-08" db="UniProtKB">
        <authorList>
            <consortium name="RefSeq"/>
        </authorList>
    </citation>
    <scope>IDENTIFICATION</scope>
</reference>
<gene>
    <name evidence="8" type="primary">LOC115225826</name>
</gene>
<dbReference type="PANTHER" id="PTHR24171">
    <property type="entry name" value="ANKYRIN REPEAT DOMAIN-CONTAINING PROTEIN 39-RELATED"/>
    <property type="match status" value="1"/>
</dbReference>
<feature type="domain" description="Protein kinase" evidence="6">
    <location>
        <begin position="461"/>
        <end position="774"/>
    </location>
</feature>
<dbReference type="GO" id="GO:0004672">
    <property type="term" value="F:protein kinase activity"/>
    <property type="evidence" value="ECO:0007669"/>
    <property type="project" value="InterPro"/>
</dbReference>
<keyword evidence="2 3" id="KW-0040">ANK repeat</keyword>
<evidence type="ECO:0000313" key="8">
    <source>
        <dbReference type="RefSeq" id="XP_029652655.1"/>
    </source>
</evidence>
<keyword evidence="1" id="KW-0677">Repeat</keyword>
<dbReference type="InterPro" id="IPR011009">
    <property type="entry name" value="Kinase-like_dom_sf"/>
</dbReference>
<keyword evidence="4" id="KW-0175">Coiled coil</keyword>